<dbReference type="PaxDb" id="4113-PGSC0003DMT400085502"/>
<evidence type="ECO:0000256" key="1">
    <source>
        <dbReference type="SAM" id="MobiDB-lite"/>
    </source>
</evidence>
<dbReference type="Gramene" id="PGSC0003DMT400085502">
    <property type="protein sequence ID" value="PGSC0003DMT400085502"/>
    <property type="gene ID" value="PGSC0003DMG400035073"/>
</dbReference>
<dbReference type="EnsemblPlants" id="PGSC0003DMT400085502">
    <property type="protein sequence ID" value="PGSC0003DMT400085502"/>
    <property type="gene ID" value="PGSC0003DMG400035073"/>
</dbReference>
<dbReference type="HOGENOM" id="CLU_1597376_0_0_1"/>
<reference evidence="2" key="2">
    <citation type="submission" date="2015-06" db="UniProtKB">
        <authorList>
            <consortium name="EnsemblPlants"/>
        </authorList>
    </citation>
    <scope>IDENTIFICATION</scope>
    <source>
        <strain evidence="2">DM1-3 516 R44</strain>
    </source>
</reference>
<keyword evidence="3" id="KW-1185">Reference proteome</keyword>
<dbReference type="AlphaFoldDB" id="M1D9M9"/>
<sequence length="167" mass="18985">MWLMFQAVLQPCTSHGMTDKALLECFYKGLGPENRSVAEQLCEGGMLYQHYEVVAELINGPTTRAMGLGEMRKEEKGKEKARFIKIVEFRLWISSKDDPYEVCINDSKKLGKEPMKFRGFRDEKWRRKAVKHLGKGVGRLASQRTPKEALKFSPRGSVPASAPQTSF</sequence>
<dbReference type="InParanoid" id="M1D9M9"/>
<evidence type="ECO:0000313" key="3">
    <source>
        <dbReference type="Proteomes" id="UP000011115"/>
    </source>
</evidence>
<evidence type="ECO:0000313" key="2">
    <source>
        <dbReference type="EnsemblPlants" id="PGSC0003DMT400085502"/>
    </source>
</evidence>
<feature type="region of interest" description="Disordered" evidence="1">
    <location>
        <begin position="134"/>
        <end position="167"/>
    </location>
</feature>
<dbReference type="Proteomes" id="UP000011115">
    <property type="component" value="Unassembled WGS sequence"/>
</dbReference>
<proteinExistence type="predicted"/>
<protein>
    <submittedName>
        <fullName evidence="2">Uncharacterized protein</fullName>
    </submittedName>
</protein>
<accession>M1D9M9</accession>
<organism evidence="2 3">
    <name type="scientific">Solanum tuberosum</name>
    <name type="common">Potato</name>
    <dbReference type="NCBI Taxonomy" id="4113"/>
    <lineage>
        <taxon>Eukaryota</taxon>
        <taxon>Viridiplantae</taxon>
        <taxon>Streptophyta</taxon>
        <taxon>Embryophyta</taxon>
        <taxon>Tracheophyta</taxon>
        <taxon>Spermatophyta</taxon>
        <taxon>Magnoliopsida</taxon>
        <taxon>eudicotyledons</taxon>
        <taxon>Gunneridae</taxon>
        <taxon>Pentapetalae</taxon>
        <taxon>asterids</taxon>
        <taxon>lamiids</taxon>
        <taxon>Solanales</taxon>
        <taxon>Solanaceae</taxon>
        <taxon>Solanoideae</taxon>
        <taxon>Solaneae</taxon>
        <taxon>Solanum</taxon>
    </lineage>
</organism>
<name>M1D9M9_SOLTU</name>
<reference evidence="3" key="1">
    <citation type="journal article" date="2011" name="Nature">
        <title>Genome sequence and analysis of the tuber crop potato.</title>
        <authorList>
            <consortium name="The Potato Genome Sequencing Consortium"/>
        </authorList>
    </citation>
    <scope>NUCLEOTIDE SEQUENCE [LARGE SCALE GENOMIC DNA]</scope>
    <source>
        <strain evidence="3">cv. DM1-3 516 R44</strain>
    </source>
</reference>